<name>A0A6C0E0J7_9ZZZZ</name>
<evidence type="ECO:0008006" key="3">
    <source>
        <dbReference type="Google" id="ProtNLM"/>
    </source>
</evidence>
<organism evidence="2">
    <name type="scientific">viral metagenome</name>
    <dbReference type="NCBI Taxonomy" id="1070528"/>
    <lineage>
        <taxon>unclassified sequences</taxon>
        <taxon>metagenomes</taxon>
        <taxon>organismal metagenomes</taxon>
    </lineage>
</organism>
<accession>A0A6C0E0J7</accession>
<dbReference type="EMBL" id="MN739712">
    <property type="protein sequence ID" value="QHT22574.1"/>
    <property type="molecule type" value="Genomic_DNA"/>
</dbReference>
<dbReference type="AlphaFoldDB" id="A0A6C0E0J7"/>
<feature type="coiled-coil region" evidence="1">
    <location>
        <begin position="70"/>
        <end position="109"/>
    </location>
</feature>
<proteinExistence type="predicted"/>
<protein>
    <recommendedName>
        <fullName evidence="3">SprT-like domain-containing protein</fullName>
    </recommendedName>
</protein>
<evidence type="ECO:0000313" key="2">
    <source>
        <dbReference type="EMBL" id="QHT22574.1"/>
    </source>
</evidence>
<keyword evidence="1" id="KW-0175">Coiled coil</keyword>
<reference evidence="2" key="1">
    <citation type="journal article" date="2020" name="Nature">
        <title>Giant virus diversity and host interactions through global metagenomics.</title>
        <authorList>
            <person name="Schulz F."/>
            <person name="Roux S."/>
            <person name="Paez-Espino D."/>
            <person name="Jungbluth S."/>
            <person name="Walsh D.A."/>
            <person name="Denef V.J."/>
            <person name="McMahon K.D."/>
            <person name="Konstantinidis K.T."/>
            <person name="Eloe-Fadrosh E.A."/>
            <person name="Kyrpides N.C."/>
            <person name="Woyke T."/>
        </authorList>
    </citation>
    <scope>NUCLEOTIDE SEQUENCE</scope>
    <source>
        <strain evidence="2">GVMAG-M-3300023179-111</strain>
    </source>
</reference>
<evidence type="ECO:0000256" key="1">
    <source>
        <dbReference type="SAM" id="Coils"/>
    </source>
</evidence>
<sequence>MYYLICFIIFYLLYYWYTYYKNCKEDYKEESKHINFLSKDDLLTILIKDEDKYYEKFYKKDLDVRNSKNIEEYKKLIKESVSDITEEEKNKLIQMINEIENKILNIKIKWFDPIKFNKIKWNIGFVYGKKYEYGLSHTRNNVIILSKETLIEKDRQDLLRTLVHEKVHIYQKIYKQDVNDYLQINNFKKIRKREENDMIRTNPDTDEWIYSDKNNNEYKATYEKNSENLRDVIYSPCYEQTCEHPFEKMAIEISNLMI</sequence>